<keyword evidence="2" id="KW-1185">Reference proteome</keyword>
<evidence type="ECO:0008006" key="3">
    <source>
        <dbReference type="Google" id="ProtNLM"/>
    </source>
</evidence>
<dbReference type="RefSeq" id="WP_310330687.1">
    <property type="nucleotide sequence ID" value="NZ_JAVDXV010000007.1"/>
</dbReference>
<reference evidence="1 2" key="1">
    <citation type="submission" date="2023-07" db="EMBL/GenBank/DDBJ databases">
        <title>Sorghum-associated microbial communities from plants grown in Nebraska, USA.</title>
        <authorList>
            <person name="Schachtman D."/>
        </authorList>
    </citation>
    <scope>NUCLEOTIDE SEQUENCE [LARGE SCALE GENOMIC DNA]</scope>
    <source>
        <strain evidence="1 2">BE316</strain>
    </source>
</reference>
<sequence>MNDFVDSQPESDVEVPSQSNVGTDLRDAVLLPGLERDTYFKTHPLNRRPVEIRTQSIETAFLDVTEAVTYRQLGLCFKAPFRVGKSTAALMLSLNIRSTVEDLAVHLVVAKVHDKVSERVFFGDLCDSMKLTSGGTAVERGARVRKAILAACLSAECDQFLLIIDEGQNWGAREWEWLRDMSNELLNIHKITLTTAIFADSRIEETRSNFREKRQDLWGRFMMKLRTFTGIRDVGELRYFLSMLDDADKYQFPKGSGISYTEFYLPKAFEDGWRLADQAEEIWQAFERAANEVNRKIGEIGMQWVSDTIVDFLKNQSAGDFSGFGVDKDAWDVSVASSRYVESLV</sequence>
<accession>A0ABU2AAZ1</accession>
<dbReference type="EMBL" id="JAVDXV010000007">
    <property type="protein sequence ID" value="MDR7334336.1"/>
    <property type="molecule type" value="Genomic_DNA"/>
</dbReference>
<protein>
    <recommendedName>
        <fullName evidence="3">ATP-binding protein</fullName>
    </recommendedName>
</protein>
<evidence type="ECO:0000313" key="1">
    <source>
        <dbReference type="EMBL" id="MDR7334336.1"/>
    </source>
</evidence>
<comment type="caution">
    <text evidence="1">The sequence shown here is derived from an EMBL/GenBank/DDBJ whole genome shotgun (WGS) entry which is preliminary data.</text>
</comment>
<gene>
    <name evidence="1" type="ORF">J2X21_003492</name>
</gene>
<name>A0ABU2AAZ1_9BURK</name>
<dbReference type="Proteomes" id="UP001180825">
    <property type="component" value="Unassembled WGS sequence"/>
</dbReference>
<proteinExistence type="predicted"/>
<dbReference type="InterPro" id="IPR027417">
    <property type="entry name" value="P-loop_NTPase"/>
</dbReference>
<organism evidence="1 2">
    <name type="scientific">Roseateles asaccharophilus</name>
    <dbReference type="NCBI Taxonomy" id="582607"/>
    <lineage>
        <taxon>Bacteria</taxon>
        <taxon>Pseudomonadati</taxon>
        <taxon>Pseudomonadota</taxon>
        <taxon>Betaproteobacteria</taxon>
        <taxon>Burkholderiales</taxon>
        <taxon>Sphaerotilaceae</taxon>
        <taxon>Roseateles</taxon>
    </lineage>
</organism>
<dbReference type="SUPFAM" id="SSF52540">
    <property type="entry name" value="P-loop containing nucleoside triphosphate hydrolases"/>
    <property type="match status" value="1"/>
</dbReference>
<evidence type="ECO:0000313" key="2">
    <source>
        <dbReference type="Proteomes" id="UP001180825"/>
    </source>
</evidence>